<gene>
    <name evidence="8" type="ORF">ABV408_09325</name>
</gene>
<dbReference type="InterPro" id="IPR027417">
    <property type="entry name" value="P-loop_NTPase"/>
</dbReference>
<dbReference type="AlphaFoldDB" id="A0AB74UJ79"/>
<dbReference type="InterPro" id="IPR005331">
    <property type="entry name" value="Sulfotransferase"/>
</dbReference>
<evidence type="ECO:0000256" key="5">
    <source>
        <dbReference type="ARBA" id="ARBA00023034"/>
    </source>
</evidence>
<dbReference type="Pfam" id="PF03567">
    <property type="entry name" value="Sulfotransfer_2"/>
    <property type="match status" value="1"/>
</dbReference>
<dbReference type="GO" id="GO:0016051">
    <property type="term" value="P:carbohydrate biosynthetic process"/>
    <property type="evidence" value="ECO:0007669"/>
    <property type="project" value="InterPro"/>
</dbReference>
<accession>A0AB74UJ79</accession>
<keyword evidence="6" id="KW-0472">Membrane</keyword>
<keyword evidence="2" id="KW-0808">Transferase</keyword>
<comment type="subcellular location">
    <subcellularLocation>
        <location evidence="1">Golgi apparatus membrane</location>
        <topology evidence="1">Single-pass type II membrane protein</topology>
    </subcellularLocation>
</comment>
<dbReference type="PANTHER" id="PTHR12137">
    <property type="entry name" value="CARBOHYDRATE SULFOTRANSFERASE"/>
    <property type="match status" value="1"/>
</dbReference>
<dbReference type="RefSeq" id="WP_353982118.1">
    <property type="nucleotide sequence ID" value="NZ_CP159578.1"/>
</dbReference>
<proteinExistence type="predicted"/>
<keyword evidence="7" id="KW-0325">Glycoprotein</keyword>
<keyword evidence="3" id="KW-0812">Transmembrane</keyword>
<dbReference type="Gene3D" id="3.40.50.300">
    <property type="entry name" value="P-loop containing nucleotide triphosphate hydrolases"/>
    <property type="match status" value="1"/>
</dbReference>
<dbReference type="GO" id="GO:0016020">
    <property type="term" value="C:membrane"/>
    <property type="evidence" value="ECO:0007669"/>
    <property type="project" value="InterPro"/>
</dbReference>
<protein>
    <submittedName>
        <fullName evidence="8">Sulfotransferase family 2 domain-containing protein</fullName>
    </submittedName>
</protein>
<evidence type="ECO:0000256" key="7">
    <source>
        <dbReference type="ARBA" id="ARBA00023180"/>
    </source>
</evidence>
<dbReference type="GO" id="GO:0008146">
    <property type="term" value="F:sulfotransferase activity"/>
    <property type="evidence" value="ECO:0007669"/>
    <property type="project" value="InterPro"/>
</dbReference>
<evidence type="ECO:0000256" key="4">
    <source>
        <dbReference type="ARBA" id="ARBA00022989"/>
    </source>
</evidence>
<reference evidence="8" key="1">
    <citation type="submission" date="2024-06" db="EMBL/GenBank/DDBJ databases">
        <title>Complete genome of Salinicola endophyticus HNIBRBA4755.</title>
        <authorList>
            <person name="Shin S.Y."/>
            <person name="Kang H."/>
            <person name="Song J."/>
        </authorList>
    </citation>
    <scope>NUCLEOTIDE SEQUENCE</scope>
    <source>
        <strain evidence="8">HNIBRBA4755</strain>
    </source>
</reference>
<name>A0AB74UJ79_9GAMM</name>
<organism evidence="8">
    <name type="scientific">Salinicola endophyticus</name>
    <dbReference type="NCBI Taxonomy" id="1949083"/>
    <lineage>
        <taxon>Bacteria</taxon>
        <taxon>Pseudomonadati</taxon>
        <taxon>Pseudomonadota</taxon>
        <taxon>Gammaproteobacteria</taxon>
        <taxon>Oceanospirillales</taxon>
        <taxon>Halomonadaceae</taxon>
        <taxon>Salinicola</taxon>
    </lineage>
</organism>
<evidence type="ECO:0000256" key="6">
    <source>
        <dbReference type="ARBA" id="ARBA00023136"/>
    </source>
</evidence>
<dbReference type="EMBL" id="CP159578">
    <property type="protein sequence ID" value="XCJ81362.1"/>
    <property type="molecule type" value="Genomic_DNA"/>
</dbReference>
<evidence type="ECO:0000313" key="8">
    <source>
        <dbReference type="EMBL" id="XCJ81362.1"/>
    </source>
</evidence>
<dbReference type="InterPro" id="IPR018011">
    <property type="entry name" value="Carb_sulfotrans_8-10"/>
</dbReference>
<keyword evidence="4" id="KW-1133">Transmembrane helix</keyword>
<evidence type="ECO:0000256" key="3">
    <source>
        <dbReference type="ARBA" id="ARBA00022692"/>
    </source>
</evidence>
<evidence type="ECO:0000256" key="1">
    <source>
        <dbReference type="ARBA" id="ARBA00004323"/>
    </source>
</evidence>
<sequence>MSLLIQTRYRLKKSPLAKSLILGINDRLPLEVKDRLYRHLVDPYSEQEENNDVVFVHVPKTAGNSIFQALFGVPAHGHDPAERYRRFDAERFARYYKFGFVRHPLDRLVSAYVYLEKGGIGRYDRAFRDKYLRGVSGFDDFLRRLASRPRYRRRVMRWVHFRPQAEFLCDAQGQPLVDYVGRYENIDADYRRIAADLRISRVAPLAVVNATARRDYRDYYDSELTAIASRLYRRDFEIFGYTP</sequence>
<keyword evidence="5" id="KW-0333">Golgi apparatus</keyword>
<dbReference type="SUPFAM" id="SSF52540">
    <property type="entry name" value="P-loop containing nucleoside triphosphate hydrolases"/>
    <property type="match status" value="1"/>
</dbReference>
<dbReference type="PANTHER" id="PTHR12137:SF54">
    <property type="entry name" value="CARBOHYDRATE SULFOTRANSFERASE"/>
    <property type="match status" value="1"/>
</dbReference>
<evidence type="ECO:0000256" key="2">
    <source>
        <dbReference type="ARBA" id="ARBA00022679"/>
    </source>
</evidence>